<evidence type="ECO:0000313" key="2">
    <source>
        <dbReference type="Proteomes" id="UP000236291"/>
    </source>
</evidence>
<dbReference type="AlphaFoldDB" id="A0A2K3LS27"/>
<gene>
    <name evidence="1" type="ORF">L195_g037363</name>
</gene>
<comment type="caution">
    <text evidence="1">The sequence shown here is derived from an EMBL/GenBank/DDBJ whole genome shotgun (WGS) entry which is preliminary data.</text>
</comment>
<accession>A0A2K3LS27</accession>
<organism evidence="1 2">
    <name type="scientific">Trifolium pratense</name>
    <name type="common">Red clover</name>
    <dbReference type="NCBI Taxonomy" id="57577"/>
    <lineage>
        <taxon>Eukaryota</taxon>
        <taxon>Viridiplantae</taxon>
        <taxon>Streptophyta</taxon>
        <taxon>Embryophyta</taxon>
        <taxon>Tracheophyta</taxon>
        <taxon>Spermatophyta</taxon>
        <taxon>Magnoliopsida</taxon>
        <taxon>eudicotyledons</taxon>
        <taxon>Gunneridae</taxon>
        <taxon>Pentapetalae</taxon>
        <taxon>rosids</taxon>
        <taxon>fabids</taxon>
        <taxon>Fabales</taxon>
        <taxon>Fabaceae</taxon>
        <taxon>Papilionoideae</taxon>
        <taxon>50 kb inversion clade</taxon>
        <taxon>NPAAA clade</taxon>
        <taxon>Hologalegina</taxon>
        <taxon>IRL clade</taxon>
        <taxon>Trifolieae</taxon>
        <taxon>Trifolium</taxon>
    </lineage>
</organism>
<dbReference type="Proteomes" id="UP000236291">
    <property type="component" value="Unassembled WGS sequence"/>
</dbReference>
<dbReference type="EMBL" id="ASHM01039729">
    <property type="protein sequence ID" value="PNX81345.1"/>
    <property type="molecule type" value="Genomic_DNA"/>
</dbReference>
<name>A0A2K3LS27_TRIPR</name>
<reference evidence="1 2" key="1">
    <citation type="journal article" date="2014" name="Am. J. Bot.">
        <title>Genome assembly and annotation for red clover (Trifolium pratense; Fabaceae).</title>
        <authorList>
            <person name="Istvanek J."/>
            <person name="Jaros M."/>
            <person name="Krenek A."/>
            <person name="Repkova J."/>
        </authorList>
    </citation>
    <scope>NUCLEOTIDE SEQUENCE [LARGE SCALE GENOMIC DNA]</scope>
    <source>
        <strain evidence="2">cv. Tatra</strain>
        <tissue evidence="1">Young leaves</tissue>
    </source>
</reference>
<proteinExistence type="predicted"/>
<sequence length="119" mass="14143">MWPNLDKHAWSSSPVDAEPKWRKVWRLEVPGRRDCPPAMALWLNVVSIDARALFFASDFDSWVELNLSKASNMNNNFVWADYWAVACHTLWNWRNKENHEDHWVRPLQPDVFISKHVEN</sequence>
<evidence type="ECO:0000313" key="1">
    <source>
        <dbReference type="EMBL" id="PNX81345.1"/>
    </source>
</evidence>
<reference evidence="1 2" key="2">
    <citation type="journal article" date="2017" name="Front. Plant Sci.">
        <title>Gene Classification and Mining of Molecular Markers Useful in Red Clover (Trifolium pratense) Breeding.</title>
        <authorList>
            <person name="Istvanek J."/>
            <person name="Dluhosova J."/>
            <person name="Dluhos P."/>
            <person name="Patkova L."/>
            <person name="Nedelnik J."/>
            <person name="Repkova J."/>
        </authorList>
    </citation>
    <scope>NUCLEOTIDE SEQUENCE [LARGE SCALE GENOMIC DNA]</scope>
    <source>
        <strain evidence="2">cv. Tatra</strain>
        <tissue evidence="1">Young leaves</tissue>
    </source>
</reference>
<protein>
    <submittedName>
        <fullName evidence="1">Uncharacterized protein</fullName>
    </submittedName>
</protein>